<proteinExistence type="predicted"/>
<dbReference type="AlphaFoldDB" id="A0A382K2Q6"/>
<sequence>MPVYLRRWYLQRLSKAYEEESEAVEKAQRKPSKPNFPKIKK</sequence>
<evidence type="ECO:0000256" key="1">
    <source>
        <dbReference type="SAM" id="MobiDB-lite"/>
    </source>
</evidence>
<name>A0A382K2Q6_9ZZZZ</name>
<accession>A0A382K2Q6</accession>
<feature type="region of interest" description="Disordered" evidence="1">
    <location>
        <begin position="22"/>
        <end position="41"/>
    </location>
</feature>
<protein>
    <submittedName>
        <fullName evidence="2">Uncharacterized protein</fullName>
    </submittedName>
</protein>
<organism evidence="2">
    <name type="scientific">marine metagenome</name>
    <dbReference type="NCBI Taxonomy" id="408172"/>
    <lineage>
        <taxon>unclassified sequences</taxon>
        <taxon>metagenomes</taxon>
        <taxon>ecological metagenomes</taxon>
    </lineage>
</organism>
<dbReference type="EMBL" id="UINC01077576">
    <property type="protein sequence ID" value="SVC17823.1"/>
    <property type="molecule type" value="Genomic_DNA"/>
</dbReference>
<evidence type="ECO:0000313" key="2">
    <source>
        <dbReference type="EMBL" id="SVC17823.1"/>
    </source>
</evidence>
<gene>
    <name evidence="2" type="ORF">METZ01_LOCUS270677</name>
</gene>
<reference evidence="2" key="1">
    <citation type="submission" date="2018-05" db="EMBL/GenBank/DDBJ databases">
        <authorList>
            <person name="Lanie J.A."/>
            <person name="Ng W.-L."/>
            <person name="Kazmierczak K.M."/>
            <person name="Andrzejewski T.M."/>
            <person name="Davidsen T.M."/>
            <person name="Wayne K.J."/>
            <person name="Tettelin H."/>
            <person name="Glass J.I."/>
            <person name="Rusch D."/>
            <person name="Podicherti R."/>
            <person name="Tsui H.-C.T."/>
            <person name="Winkler M.E."/>
        </authorList>
    </citation>
    <scope>NUCLEOTIDE SEQUENCE</scope>
</reference>